<keyword evidence="1" id="KW-0812">Transmembrane</keyword>
<feature type="transmembrane region" description="Helical" evidence="1">
    <location>
        <begin position="225"/>
        <end position="244"/>
    </location>
</feature>
<evidence type="ECO:0000256" key="1">
    <source>
        <dbReference type="SAM" id="Phobius"/>
    </source>
</evidence>
<keyword evidence="4" id="KW-1185">Reference proteome</keyword>
<feature type="transmembrane region" description="Helical" evidence="1">
    <location>
        <begin position="132"/>
        <end position="150"/>
    </location>
</feature>
<feature type="transmembrane region" description="Helical" evidence="1">
    <location>
        <begin position="337"/>
        <end position="360"/>
    </location>
</feature>
<dbReference type="InterPro" id="IPR044049">
    <property type="entry name" value="EccD_transm"/>
</dbReference>
<feature type="transmembrane region" description="Helical" evidence="1">
    <location>
        <begin position="250"/>
        <end position="268"/>
    </location>
</feature>
<gene>
    <name evidence="3" type="ORF">NCTC10821_01469</name>
</gene>
<reference evidence="3 4" key="1">
    <citation type="submission" date="2018-06" db="EMBL/GenBank/DDBJ databases">
        <authorList>
            <consortium name="Pathogen Informatics"/>
            <person name="Doyle S."/>
        </authorList>
    </citation>
    <scope>NUCLEOTIDE SEQUENCE [LARGE SCALE GENOMIC DNA]</scope>
    <source>
        <strain evidence="3 4">NCTC10821</strain>
    </source>
</reference>
<sequence length="361" mass="35176">MTRLTIFGGGAETDVAVPDGIPLATLLPHLHDLLTGAGADPGVLCAGVTDAAGRVVDTSKSLRDNGVGDGTVLLLVAPAPARPAPVPVEPAAVCDRTALPPGFGAVAGVAVVTAMVASAAAFAAPGTGLPDVLLGAAAAAVAAVVSGRICGDRTWWWGALTCLATVWAVAALAATVVTAGAVTAAVLAVVVSLAVLTTTFRVAAGVCRLGSDPDPGSRLREARQLITSLVAGSAAAAAAGVAVVTTVSPGWAASTLAAVTATVLVLRIRTHPETAAATGLCGAALLALVCGLVAAHRHAPGLGWELGATAAVALVGVRPPRGFSSPARRRAAQGLELALLAAAVPVAGWALGVFTPGAVWP</sequence>
<evidence type="ECO:0000313" key="4">
    <source>
        <dbReference type="Proteomes" id="UP000254978"/>
    </source>
</evidence>
<dbReference type="Gene3D" id="3.10.20.90">
    <property type="entry name" value="Phosphatidylinositol 3-kinase Catalytic Subunit, Chain A, domain 1"/>
    <property type="match status" value="1"/>
</dbReference>
<accession>A0A378TBY7</accession>
<keyword evidence="1" id="KW-0472">Membrane</keyword>
<keyword evidence="1" id="KW-1133">Transmembrane helix</keyword>
<feature type="transmembrane region" description="Helical" evidence="1">
    <location>
        <begin position="275"/>
        <end position="295"/>
    </location>
</feature>
<feature type="domain" description="EccD-like transmembrane" evidence="2">
    <location>
        <begin position="91"/>
        <end position="355"/>
    </location>
</feature>
<name>A0A378TBY7_9MYCO</name>
<evidence type="ECO:0000259" key="2">
    <source>
        <dbReference type="Pfam" id="PF19053"/>
    </source>
</evidence>
<evidence type="ECO:0000313" key="3">
    <source>
        <dbReference type="EMBL" id="STZ57964.1"/>
    </source>
</evidence>
<dbReference type="Proteomes" id="UP000254978">
    <property type="component" value="Unassembled WGS sequence"/>
</dbReference>
<protein>
    <submittedName>
        <fullName evidence="3">Type VII secretion integral membrane protein EccD</fullName>
    </submittedName>
</protein>
<feature type="transmembrane region" description="Helical" evidence="1">
    <location>
        <begin position="184"/>
        <end position="204"/>
    </location>
</feature>
<dbReference type="Pfam" id="PF19053">
    <property type="entry name" value="EccD"/>
    <property type="match status" value="1"/>
</dbReference>
<dbReference type="Pfam" id="PF08817">
    <property type="entry name" value="YukD"/>
    <property type="match status" value="1"/>
</dbReference>
<feature type="transmembrane region" description="Helical" evidence="1">
    <location>
        <begin position="157"/>
        <end position="178"/>
    </location>
</feature>
<dbReference type="AlphaFoldDB" id="A0A378TBY7"/>
<organism evidence="3 4">
    <name type="scientific">Mycolicibacterium tokaiense</name>
    <dbReference type="NCBI Taxonomy" id="39695"/>
    <lineage>
        <taxon>Bacteria</taxon>
        <taxon>Bacillati</taxon>
        <taxon>Actinomycetota</taxon>
        <taxon>Actinomycetes</taxon>
        <taxon>Mycobacteriales</taxon>
        <taxon>Mycobacteriaceae</taxon>
        <taxon>Mycolicibacterium</taxon>
    </lineage>
</organism>
<dbReference type="EMBL" id="UGQT01000001">
    <property type="protein sequence ID" value="STZ57964.1"/>
    <property type="molecule type" value="Genomic_DNA"/>
</dbReference>
<feature type="transmembrane region" description="Helical" evidence="1">
    <location>
        <begin position="301"/>
        <end position="317"/>
    </location>
</feature>
<feature type="transmembrane region" description="Helical" evidence="1">
    <location>
        <begin position="105"/>
        <end position="126"/>
    </location>
</feature>
<proteinExistence type="predicted"/>
<dbReference type="InterPro" id="IPR024962">
    <property type="entry name" value="YukD-like"/>
</dbReference>
<dbReference type="RefSeq" id="WP_147289308.1">
    <property type="nucleotide sequence ID" value="NZ_AP022600.1"/>
</dbReference>